<sequence>MDFMVSKAILTFISIVYGKEFKKILTLDKPSSMQELNMKVEKRTKVSDQRRGRKAR</sequence>
<reference evidence="1 2" key="1">
    <citation type="submission" date="2024-01" db="EMBL/GenBank/DDBJ databases">
        <authorList>
            <person name="Waweru B."/>
        </authorList>
    </citation>
    <scope>NUCLEOTIDE SEQUENCE [LARGE SCALE GENOMIC DNA]</scope>
</reference>
<comment type="caution">
    <text evidence="1">The sequence shown here is derived from an EMBL/GenBank/DDBJ whole genome shotgun (WGS) entry which is preliminary data.</text>
</comment>
<organism evidence="1 2">
    <name type="scientific">Dovyalis caffra</name>
    <dbReference type="NCBI Taxonomy" id="77055"/>
    <lineage>
        <taxon>Eukaryota</taxon>
        <taxon>Viridiplantae</taxon>
        <taxon>Streptophyta</taxon>
        <taxon>Embryophyta</taxon>
        <taxon>Tracheophyta</taxon>
        <taxon>Spermatophyta</taxon>
        <taxon>Magnoliopsida</taxon>
        <taxon>eudicotyledons</taxon>
        <taxon>Gunneridae</taxon>
        <taxon>Pentapetalae</taxon>
        <taxon>rosids</taxon>
        <taxon>fabids</taxon>
        <taxon>Malpighiales</taxon>
        <taxon>Salicaceae</taxon>
        <taxon>Flacourtieae</taxon>
        <taxon>Dovyalis</taxon>
    </lineage>
</organism>
<dbReference type="AlphaFoldDB" id="A0AAV1S1G0"/>
<dbReference type="Proteomes" id="UP001314170">
    <property type="component" value="Unassembled WGS sequence"/>
</dbReference>
<name>A0AAV1S1G0_9ROSI</name>
<dbReference type="EMBL" id="CAWUPB010001164">
    <property type="protein sequence ID" value="CAK7344656.1"/>
    <property type="molecule type" value="Genomic_DNA"/>
</dbReference>
<proteinExistence type="predicted"/>
<evidence type="ECO:0000313" key="2">
    <source>
        <dbReference type="Proteomes" id="UP001314170"/>
    </source>
</evidence>
<gene>
    <name evidence="1" type="ORF">DCAF_LOCUS17891</name>
</gene>
<accession>A0AAV1S1G0</accession>
<protein>
    <submittedName>
        <fullName evidence="1">Uncharacterized protein</fullName>
    </submittedName>
</protein>
<evidence type="ECO:0000313" key="1">
    <source>
        <dbReference type="EMBL" id="CAK7344656.1"/>
    </source>
</evidence>
<keyword evidence="2" id="KW-1185">Reference proteome</keyword>